<sequence length="58" mass="7002">MIILACGKCKGYNLCESNYMYQYECRNCERILNLFEVKFVYLPSIKYMKVCQENIEEE</sequence>
<organism evidence="1">
    <name type="scientific">marine sediment metagenome</name>
    <dbReference type="NCBI Taxonomy" id="412755"/>
    <lineage>
        <taxon>unclassified sequences</taxon>
        <taxon>metagenomes</taxon>
        <taxon>ecological metagenomes</taxon>
    </lineage>
</organism>
<reference evidence="1" key="1">
    <citation type="journal article" date="2015" name="Nature">
        <title>Complex archaea that bridge the gap between prokaryotes and eukaryotes.</title>
        <authorList>
            <person name="Spang A."/>
            <person name="Saw J.H."/>
            <person name="Jorgensen S.L."/>
            <person name="Zaremba-Niedzwiedzka K."/>
            <person name="Martijn J."/>
            <person name="Lind A.E."/>
            <person name="van Eijk R."/>
            <person name="Schleper C."/>
            <person name="Guy L."/>
            <person name="Ettema T.J."/>
        </authorList>
    </citation>
    <scope>NUCLEOTIDE SEQUENCE</scope>
</reference>
<proteinExistence type="predicted"/>
<evidence type="ECO:0000313" key="1">
    <source>
        <dbReference type="EMBL" id="KKK84895.1"/>
    </source>
</evidence>
<dbReference type="EMBL" id="LAZR01051558">
    <property type="protein sequence ID" value="KKK84895.1"/>
    <property type="molecule type" value="Genomic_DNA"/>
</dbReference>
<accession>A0A0F8ZFY8</accession>
<name>A0A0F8ZFY8_9ZZZZ</name>
<comment type="caution">
    <text evidence="1">The sequence shown here is derived from an EMBL/GenBank/DDBJ whole genome shotgun (WGS) entry which is preliminary data.</text>
</comment>
<protein>
    <submittedName>
        <fullName evidence="1">Uncharacterized protein</fullName>
    </submittedName>
</protein>
<dbReference type="AlphaFoldDB" id="A0A0F8ZFY8"/>
<gene>
    <name evidence="1" type="ORF">LCGC14_2778750</name>
</gene>